<dbReference type="GeneID" id="25790920"/>
<accession>G9MGJ2</accession>
<dbReference type="EMBL" id="ABDF02000002">
    <property type="protein sequence ID" value="EHK26639.1"/>
    <property type="molecule type" value="Genomic_DNA"/>
</dbReference>
<reference evidence="1 2" key="1">
    <citation type="journal article" date="2011" name="Genome Biol.">
        <title>Comparative genome sequence analysis underscores mycoparasitism as the ancestral life style of Trichoderma.</title>
        <authorList>
            <person name="Kubicek C.P."/>
            <person name="Herrera-Estrella A."/>
            <person name="Seidl-Seiboth V."/>
            <person name="Martinez D.A."/>
            <person name="Druzhinina I.S."/>
            <person name="Thon M."/>
            <person name="Zeilinger S."/>
            <person name="Casas-Flores S."/>
            <person name="Horwitz B.A."/>
            <person name="Mukherjee P.K."/>
            <person name="Mukherjee M."/>
            <person name="Kredics L."/>
            <person name="Alcaraz L.D."/>
            <person name="Aerts A."/>
            <person name="Antal Z."/>
            <person name="Atanasova L."/>
            <person name="Cervantes-Badillo M.G."/>
            <person name="Challacombe J."/>
            <person name="Chertkov O."/>
            <person name="McCluskey K."/>
            <person name="Coulpier F."/>
            <person name="Deshpande N."/>
            <person name="von Doehren H."/>
            <person name="Ebbole D.J."/>
            <person name="Esquivel-Naranjo E.U."/>
            <person name="Fekete E."/>
            <person name="Flipphi M."/>
            <person name="Glaser F."/>
            <person name="Gomez-Rodriguez E.Y."/>
            <person name="Gruber S."/>
            <person name="Han C."/>
            <person name="Henrissat B."/>
            <person name="Hermosa R."/>
            <person name="Hernandez-Onate M."/>
            <person name="Karaffa L."/>
            <person name="Kosti I."/>
            <person name="Le Crom S."/>
            <person name="Lindquist E."/>
            <person name="Lucas S."/>
            <person name="Luebeck M."/>
            <person name="Luebeck P.S."/>
            <person name="Margeot A."/>
            <person name="Metz B."/>
            <person name="Misra M."/>
            <person name="Nevalainen H."/>
            <person name="Omann M."/>
            <person name="Packer N."/>
            <person name="Perrone G."/>
            <person name="Uresti-Rivera E.E."/>
            <person name="Salamov A."/>
            <person name="Schmoll M."/>
            <person name="Seiboth B."/>
            <person name="Shapiro H."/>
            <person name="Sukno S."/>
            <person name="Tamayo-Ramos J.A."/>
            <person name="Tisch D."/>
            <person name="Wiest A."/>
            <person name="Wilkinson H.H."/>
            <person name="Zhang M."/>
            <person name="Coutinho P.M."/>
            <person name="Kenerley C.M."/>
            <person name="Monte E."/>
            <person name="Baker S.E."/>
            <person name="Grigoriev I.V."/>
        </authorList>
    </citation>
    <scope>NUCLEOTIDE SEQUENCE [LARGE SCALE GENOMIC DNA]</scope>
    <source>
        <strain evidence="2">Gv29-8 / FGSC 10586</strain>
    </source>
</reference>
<dbReference type="AlphaFoldDB" id="G9MGJ2"/>
<name>G9MGJ2_HYPVG</name>
<protein>
    <submittedName>
        <fullName evidence="1">Uncharacterized protein</fullName>
    </submittedName>
</protein>
<dbReference type="eggNOG" id="ENOG502RM6Q">
    <property type="taxonomic scope" value="Eukaryota"/>
</dbReference>
<dbReference type="Proteomes" id="UP000007115">
    <property type="component" value="Unassembled WGS sequence"/>
</dbReference>
<evidence type="ECO:0000313" key="1">
    <source>
        <dbReference type="EMBL" id="EHK26639.1"/>
    </source>
</evidence>
<feature type="non-terminal residue" evidence="1">
    <location>
        <position position="1"/>
    </location>
</feature>
<dbReference type="InParanoid" id="G9MGJ2"/>
<keyword evidence="2" id="KW-1185">Reference proteome</keyword>
<comment type="caution">
    <text evidence="1">The sequence shown here is derived from an EMBL/GenBank/DDBJ whole genome shotgun (WGS) entry which is preliminary data.</text>
</comment>
<dbReference type="RefSeq" id="XP_013960837.1">
    <property type="nucleotide sequence ID" value="XM_014105362.1"/>
</dbReference>
<dbReference type="HOGENOM" id="CLU_1880348_0_0_1"/>
<evidence type="ECO:0000313" key="2">
    <source>
        <dbReference type="Proteomes" id="UP000007115"/>
    </source>
</evidence>
<sequence>QASSCVYCLARLEKEFNLNRLGSTVYYTFHIKHRAFIQPHNSSSSHNNHHKPSTWFTQLSSTTSNHIHNHYAFSRSKLVGSPLHPPTSHQPRRRLPLPLLLQQSRRRARLPKVVSRLRSQHSRSFEARQPPWPHQLSIVHSC</sequence>
<dbReference type="VEuPathDB" id="FungiDB:TRIVIDRAFT_215329"/>
<gene>
    <name evidence="1" type="ORF">TRIVIDRAFT_215329</name>
</gene>
<organism evidence="1 2">
    <name type="scientific">Hypocrea virens (strain Gv29-8 / FGSC 10586)</name>
    <name type="common">Gliocladium virens</name>
    <name type="synonym">Trichoderma virens</name>
    <dbReference type="NCBI Taxonomy" id="413071"/>
    <lineage>
        <taxon>Eukaryota</taxon>
        <taxon>Fungi</taxon>
        <taxon>Dikarya</taxon>
        <taxon>Ascomycota</taxon>
        <taxon>Pezizomycotina</taxon>
        <taxon>Sordariomycetes</taxon>
        <taxon>Hypocreomycetidae</taxon>
        <taxon>Hypocreales</taxon>
        <taxon>Hypocreaceae</taxon>
        <taxon>Trichoderma</taxon>
    </lineage>
</organism>
<proteinExistence type="predicted"/>